<dbReference type="RefSeq" id="WP_076349850.1">
    <property type="nucleotide sequence ID" value="NZ_CP019082.1"/>
</dbReference>
<evidence type="ECO:0000313" key="2">
    <source>
        <dbReference type="Proteomes" id="UP000186309"/>
    </source>
</evidence>
<sequence length="126" mass="14066">MINATELSDTRLADALQTWLEGWFADNEARLRAAGPHVRSMKIVRKGIEVHFVITGDGRYQCAMWPGEGGAGYDYFHEQGVFTKTVLYGSPDLFAVLADWLEAAVVKCGTKRERPYGVPIDLMDID</sequence>
<dbReference type="KEGG" id="pbor:BSF38_05087"/>
<dbReference type="STRING" id="1387353.BSF38_05087"/>
<dbReference type="AlphaFoldDB" id="A0A1U7CX49"/>
<organism evidence="1 2">
    <name type="scientific">Paludisphaera borealis</name>
    <dbReference type="NCBI Taxonomy" id="1387353"/>
    <lineage>
        <taxon>Bacteria</taxon>
        <taxon>Pseudomonadati</taxon>
        <taxon>Planctomycetota</taxon>
        <taxon>Planctomycetia</taxon>
        <taxon>Isosphaerales</taxon>
        <taxon>Isosphaeraceae</taxon>
        <taxon>Paludisphaera</taxon>
    </lineage>
</organism>
<dbReference type="Proteomes" id="UP000186309">
    <property type="component" value="Chromosome"/>
</dbReference>
<keyword evidence="2" id="KW-1185">Reference proteome</keyword>
<proteinExistence type="predicted"/>
<name>A0A1U7CX49_9BACT</name>
<evidence type="ECO:0000313" key="1">
    <source>
        <dbReference type="EMBL" id="APW63515.1"/>
    </source>
</evidence>
<dbReference type="EMBL" id="CP019082">
    <property type="protein sequence ID" value="APW63515.1"/>
    <property type="molecule type" value="Genomic_DNA"/>
</dbReference>
<reference evidence="2" key="1">
    <citation type="submission" date="2016-12" db="EMBL/GenBank/DDBJ databases">
        <title>Comparative genomics of four Isosphaeraceae planctomycetes: a common pool of plasmids and glycoside hydrolase genes.</title>
        <authorList>
            <person name="Ivanova A."/>
        </authorList>
    </citation>
    <scope>NUCLEOTIDE SEQUENCE [LARGE SCALE GENOMIC DNA]</scope>
    <source>
        <strain evidence="2">PX4</strain>
    </source>
</reference>
<gene>
    <name evidence="1" type="ORF">BSF38_05087</name>
</gene>
<protein>
    <submittedName>
        <fullName evidence="1">Uncharacterized protein</fullName>
    </submittedName>
</protein>
<accession>A0A1U7CX49</accession>